<organism evidence="2 3">
    <name type="scientific">Muribacter muris</name>
    <dbReference type="NCBI Taxonomy" id="67855"/>
    <lineage>
        <taxon>Bacteria</taxon>
        <taxon>Pseudomonadati</taxon>
        <taxon>Pseudomonadota</taxon>
        <taxon>Gammaproteobacteria</taxon>
        <taxon>Pasteurellales</taxon>
        <taxon>Pasteurellaceae</taxon>
        <taxon>Muribacter</taxon>
    </lineage>
</organism>
<name>A0A0J5S313_9PAST</name>
<evidence type="ECO:0008006" key="4">
    <source>
        <dbReference type="Google" id="ProtNLM"/>
    </source>
</evidence>
<dbReference type="STRING" id="67855.RO21_07565"/>
<protein>
    <recommendedName>
        <fullName evidence="4">Type II secretory pathway, component PulJ</fullName>
    </recommendedName>
</protein>
<evidence type="ECO:0000256" key="1">
    <source>
        <dbReference type="SAM" id="Phobius"/>
    </source>
</evidence>
<keyword evidence="1" id="KW-1133">Transmembrane helix</keyword>
<dbReference type="InterPro" id="IPR016419">
    <property type="entry name" value="Prepilin_Pept-dep_B_prd"/>
</dbReference>
<proteinExistence type="predicted"/>
<accession>A0A0J5S313</accession>
<evidence type="ECO:0000313" key="2">
    <source>
        <dbReference type="EMBL" id="KMK51197.1"/>
    </source>
</evidence>
<sequence>MWCRKISVPNAVNLNAAFSLVEILIALSLGTLVLLSAIKFYADQFIHQNTQSELFQLQRHAHQLLEYLQHHIQHIGYQGKNRKSHNFNLFIPTQAYSLNNAQCFIFLYDLNGDGCIGSRSKNNACRLQNRNNTKAVAKEIFGFKLENKKLTILDDDKYIRSCYQNECLSILKNCHKFKWSKLSDLSEYHIEKLQFSWVKEGVLLKIDIVVSSYKDRNKQYSATTYSYIFNAMEE</sequence>
<keyword evidence="3" id="KW-1185">Reference proteome</keyword>
<gene>
    <name evidence="2" type="ORF">RO21_07565</name>
</gene>
<feature type="transmembrane region" description="Helical" evidence="1">
    <location>
        <begin position="20"/>
        <end position="42"/>
    </location>
</feature>
<dbReference type="Proteomes" id="UP000036270">
    <property type="component" value="Unassembled WGS sequence"/>
</dbReference>
<keyword evidence="1" id="KW-0812">Transmembrane</keyword>
<comment type="caution">
    <text evidence="2">The sequence shown here is derived from an EMBL/GenBank/DDBJ whole genome shotgun (WGS) entry which is preliminary data.</text>
</comment>
<dbReference type="AlphaFoldDB" id="A0A0J5S313"/>
<dbReference type="EMBL" id="JWIZ01000045">
    <property type="protein sequence ID" value="KMK51197.1"/>
    <property type="molecule type" value="Genomic_DNA"/>
</dbReference>
<keyword evidence="1" id="KW-0472">Membrane</keyword>
<dbReference type="PATRIC" id="fig|67855.3.peg.1552"/>
<dbReference type="RefSeq" id="WP_047977193.1">
    <property type="nucleotide sequence ID" value="NZ_JWIZ01000045.1"/>
</dbReference>
<dbReference type="PIRSF" id="PIRSF004525">
    <property type="entry name" value="Pilin_peptidase-dep_B_prd"/>
    <property type="match status" value="1"/>
</dbReference>
<reference evidence="2 3" key="1">
    <citation type="submission" date="2014-12" db="EMBL/GenBank/DDBJ databases">
        <title>Reclassification of Actinobacillus muris as Muribacter muris.</title>
        <authorList>
            <person name="Christensen H."/>
            <person name="Nicklas W."/>
            <person name="Bisgaard M."/>
        </authorList>
    </citation>
    <scope>NUCLEOTIDE SEQUENCE [LARGE SCALE GENOMIC DNA]</scope>
    <source>
        <strain evidence="2 3">Ackerman80-443D</strain>
    </source>
</reference>
<evidence type="ECO:0000313" key="3">
    <source>
        <dbReference type="Proteomes" id="UP000036270"/>
    </source>
</evidence>